<dbReference type="EMBL" id="CM017872">
    <property type="protein sequence ID" value="KAG1328341.1"/>
    <property type="molecule type" value="Genomic_DNA"/>
</dbReference>
<reference evidence="4" key="2">
    <citation type="submission" date="2019-07" db="EMBL/GenBank/DDBJ databases">
        <authorList>
            <person name="Yang Y."/>
            <person name="Bocs S."/>
            <person name="Baudouin L."/>
        </authorList>
    </citation>
    <scope>NUCLEOTIDE SEQUENCE</scope>
    <source>
        <tissue evidence="4">Spear leaf of Hainan Tall coconut</tissue>
    </source>
</reference>
<comment type="caution">
    <text evidence="4">The sequence shown here is derived from an EMBL/GenBank/DDBJ whole genome shotgun (WGS) entry which is preliminary data.</text>
</comment>
<dbReference type="Pfam" id="PF09335">
    <property type="entry name" value="VTT_dom"/>
    <property type="match status" value="1"/>
</dbReference>
<keyword evidence="2" id="KW-0472">Membrane</keyword>
<dbReference type="PANTHER" id="PTHR46431:SF5">
    <property type="entry name" value="EXPRESSED PROTEIN"/>
    <property type="match status" value="1"/>
</dbReference>
<dbReference type="OrthoDB" id="202840at2759"/>
<sequence>MMSSSSEMLEKNSENSEQSTREDSEYARLVAPNESRTVDMNSQQSLEKSKSKSFIWWIKLLSCCLLLILLAFTFVKWGVPFAFEKVLLPIMQWEATAFGRPVLALVLIASLAFFPVVLIPSGPSMWLAGMIFGYGLGFVIIMVGTTIGMVLPYWIGLFFRERIYSWLKRWPQQTAVLRLAGEGSWFQQFRVVALFRISPFPYTIFNYAVVVTNMRFGPYLVGSIAGMIPEAFIYIYRSARLMVDFEYFAFVKENYVKYGNYSMTPVEIVYNIVSFVITIVLTIAFTVYARRALNDLKRAEGIGSANADQGGASVELEKLPQERPRIYSFSSDNV</sequence>
<keyword evidence="2 4" id="KW-0812">Transmembrane</keyword>
<organism evidence="4 5">
    <name type="scientific">Cocos nucifera</name>
    <name type="common">Coconut palm</name>
    <dbReference type="NCBI Taxonomy" id="13894"/>
    <lineage>
        <taxon>Eukaryota</taxon>
        <taxon>Viridiplantae</taxon>
        <taxon>Streptophyta</taxon>
        <taxon>Embryophyta</taxon>
        <taxon>Tracheophyta</taxon>
        <taxon>Spermatophyta</taxon>
        <taxon>Magnoliopsida</taxon>
        <taxon>Liliopsida</taxon>
        <taxon>Arecaceae</taxon>
        <taxon>Arecoideae</taxon>
        <taxon>Cocoseae</taxon>
        <taxon>Attaleinae</taxon>
        <taxon>Cocos</taxon>
    </lineage>
</organism>
<keyword evidence="2" id="KW-1133">Transmembrane helix</keyword>
<dbReference type="Proteomes" id="UP000797356">
    <property type="component" value="Chromosome 1"/>
</dbReference>
<proteinExistence type="predicted"/>
<feature type="domain" description="VTT" evidence="3">
    <location>
        <begin position="119"/>
        <end position="236"/>
    </location>
</feature>
<feature type="transmembrane region" description="Helical" evidence="2">
    <location>
        <begin position="131"/>
        <end position="155"/>
    </location>
</feature>
<keyword evidence="5" id="KW-1185">Reference proteome</keyword>
<gene>
    <name evidence="4" type="ORF">COCNU_01G022750</name>
</gene>
<reference evidence="4" key="1">
    <citation type="journal article" date="2017" name="Gigascience">
        <title>The genome draft of coconut (Cocos nucifera).</title>
        <authorList>
            <person name="Xiao Y."/>
            <person name="Xu P."/>
            <person name="Fan H."/>
            <person name="Baudouin L."/>
            <person name="Xia W."/>
            <person name="Bocs S."/>
            <person name="Xu J."/>
            <person name="Li Q."/>
            <person name="Guo A."/>
            <person name="Zhou L."/>
            <person name="Li J."/>
            <person name="Wu Y."/>
            <person name="Ma Z."/>
            <person name="Armero A."/>
            <person name="Issali A.E."/>
            <person name="Liu N."/>
            <person name="Peng M."/>
            <person name="Yang Y."/>
        </authorList>
    </citation>
    <scope>NUCLEOTIDE SEQUENCE</scope>
    <source>
        <tissue evidence="4">Spear leaf of Hainan Tall coconut</tissue>
    </source>
</reference>
<accession>A0A8K0HX29</accession>
<feature type="region of interest" description="Disordered" evidence="1">
    <location>
        <begin position="1"/>
        <end position="31"/>
    </location>
</feature>
<dbReference type="AlphaFoldDB" id="A0A8K0HX29"/>
<dbReference type="InterPro" id="IPR032816">
    <property type="entry name" value="VTT_dom"/>
</dbReference>
<evidence type="ECO:0000313" key="4">
    <source>
        <dbReference type="EMBL" id="KAG1328341.1"/>
    </source>
</evidence>
<feature type="transmembrane region" description="Helical" evidence="2">
    <location>
        <begin position="216"/>
        <end position="236"/>
    </location>
</feature>
<evidence type="ECO:0000256" key="1">
    <source>
        <dbReference type="SAM" id="MobiDB-lite"/>
    </source>
</evidence>
<protein>
    <submittedName>
        <fullName evidence="4">Transmembrane protein 64</fullName>
    </submittedName>
</protein>
<evidence type="ECO:0000313" key="5">
    <source>
        <dbReference type="Proteomes" id="UP000797356"/>
    </source>
</evidence>
<feature type="transmembrane region" description="Helical" evidence="2">
    <location>
        <begin position="54"/>
        <end position="77"/>
    </location>
</feature>
<dbReference type="PANTHER" id="PTHR46431">
    <property type="entry name" value="EXPRESSED PROTEIN"/>
    <property type="match status" value="1"/>
</dbReference>
<feature type="transmembrane region" description="Helical" evidence="2">
    <location>
        <begin position="268"/>
        <end position="289"/>
    </location>
</feature>
<feature type="transmembrane region" description="Helical" evidence="2">
    <location>
        <begin position="189"/>
        <end position="209"/>
    </location>
</feature>
<name>A0A8K0HX29_COCNU</name>
<feature type="compositionally biased region" description="Basic and acidic residues" evidence="1">
    <location>
        <begin position="8"/>
        <end position="26"/>
    </location>
</feature>
<evidence type="ECO:0000256" key="2">
    <source>
        <dbReference type="SAM" id="Phobius"/>
    </source>
</evidence>
<evidence type="ECO:0000259" key="3">
    <source>
        <dbReference type="Pfam" id="PF09335"/>
    </source>
</evidence>
<feature type="transmembrane region" description="Helical" evidence="2">
    <location>
        <begin position="97"/>
        <end position="119"/>
    </location>
</feature>